<protein>
    <submittedName>
        <fullName evidence="1">Uncharacterized protein</fullName>
    </submittedName>
</protein>
<evidence type="ECO:0000313" key="1">
    <source>
        <dbReference type="EMBL" id="KRN02620.1"/>
    </source>
</evidence>
<dbReference type="AlphaFoldDB" id="A0A0R2DQJ1"/>
<evidence type="ECO:0000313" key="2">
    <source>
        <dbReference type="Proteomes" id="UP000051589"/>
    </source>
</evidence>
<keyword evidence="2" id="KW-1185">Reference proteome</keyword>
<name>A0A0R2DQJ1_9LACO</name>
<reference evidence="1 2" key="1">
    <citation type="journal article" date="2015" name="Genome Announc.">
        <title>Expanding the biotechnology potential of lactobacilli through comparative genomics of 213 strains and associated genera.</title>
        <authorList>
            <person name="Sun Z."/>
            <person name="Harris H.M."/>
            <person name="McCann A."/>
            <person name="Guo C."/>
            <person name="Argimon S."/>
            <person name="Zhang W."/>
            <person name="Yang X."/>
            <person name="Jeffery I.B."/>
            <person name="Cooney J.C."/>
            <person name="Kagawa T.F."/>
            <person name="Liu W."/>
            <person name="Song Y."/>
            <person name="Salvetti E."/>
            <person name="Wrobel A."/>
            <person name="Rasinkangas P."/>
            <person name="Parkhill J."/>
            <person name="Rea M.C."/>
            <person name="O'Sullivan O."/>
            <person name="Ritari J."/>
            <person name="Douillard F.P."/>
            <person name="Paul Ross R."/>
            <person name="Yang R."/>
            <person name="Briner A.E."/>
            <person name="Felis G.E."/>
            <person name="de Vos W.M."/>
            <person name="Barrangou R."/>
            <person name="Klaenhammer T.R."/>
            <person name="Caufield P.W."/>
            <person name="Cui Y."/>
            <person name="Zhang H."/>
            <person name="O'Toole P.W."/>
        </authorList>
    </citation>
    <scope>NUCLEOTIDE SEQUENCE [LARGE SCALE GENOMIC DNA]</scope>
    <source>
        <strain evidence="1 2">DSM 21775</strain>
    </source>
</reference>
<proteinExistence type="predicted"/>
<comment type="caution">
    <text evidence="1">The sequence shown here is derived from an EMBL/GenBank/DDBJ whole genome shotgun (WGS) entry which is preliminary data.</text>
</comment>
<dbReference type="Proteomes" id="UP000051589">
    <property type="component" value="Unassembled WGS sequence"/>
</dbReference>
<gene>
    <name evidence="1" type="ORF">FD13_GL001845</name>
</gene>
<sequence length="217" mass="24595">MNADREMISAVMHEGAILMNLHKGLTLAAVTLSASLFLVIPKPATVKASSYWNTEHWVTIRKTITVSKIKPGHPTYKGGKVLATYKILPGTHYKLGHPGSDYAWTLNSGKYKSSSKGVYSVTKHGANWYQKGKKPLYKTFHGYRIEAYKGMKKFNTTYSKKTHSTASYLKPTQKKRVIFKYGSHVIPTKHEWDVVSSKKITAYKYSHKQWHNLGTKD</sequence>
<organism evidence="1 2">
    <name type="scientific">Levilactobacillus senmaizukei DSM 21775 = NBRC 103853</name>
    <dbReference type="NCBI Taxonomy" id="1423803"/>
    <lineage>
        <taxon>Bacteria</taxon>
        <taxon>Bacillati</taxon>
        <taxon>Bacillota</taxon>
        <taxon>Bacilli</taxon>
        <taxon>Lactobacillales</taxon>
        <taxon>Lactobacillaceae</taxon>
        <taxon>Levilactobacillus</taxon>
    </lineage>
</organism>
<accession>A0A0R2DQJ1</accession>
<dbReference type="EMBL" id="AYZH01000006">
    <property type="protein sequence ID" value="KRN02620.1"/>
    <property type="molecule type" value="Genomic_DNA"/>
</dbReference>
<dbReference type="PATRIC" id="fig|1423803.3.peg.1901"/>